<dbReference type="SUPFAM" id="SSF55486">
    <property type="entry name" value="Metalloproteases ('zincins'), catalytic domain"/>
    <property type="match status" value="1"/>
</dbReference>
<dbReference type="InterPro" id="IPR008754">
    <property type="entry name" value="Peptidase_M43"/>
</dbReference>
<keyword evidence="2" id="KW-0645">Protease</keyword>
<evidence type="ECO:0000256" key="4">
    <source>
        <dbReference type="ARBA" id="ARBA00022729"/>
    </source>
</evidence>
<evidence type="ECO:0000259" key="9">
    <source>
        <dbReference type="Pfam" id="PF05572"/>
    </source>
</evidence>
<organism evidence="11 12">
    <name type="scientific">Nemorincola caseinilytica</name>
    <dbReference type="NCBI Taxonomy" id="2054315"/>
    <lineage>
        <taxon>Bacteria</taxon>
        <taxon>Pseudomonadati</taxon>
        <taxon>Bacteroidota</taxon>
        <taxon>Chitinophagia</taxon>
        <taxon>Chitinophagales</taxon>
        <taxon>Chitinophagaceae</taxon>
        <taxon>Nemorincola</taxon>
    </lineage>
</organism>
<proteinExistence type="inferred from homology"/>
<evidence type="ECO:0000256" key="8">
    <source>
        <dbReference type="ARBA" id="ARBA00023157"/>
    </source>
</evidence>
<dbReference type="InterPro" id="IPR024079">
    <property type="entry name" value="MetalloPept_cat_dom_sf"/>
</dbReference>
<keyword evidence="5" id="KW-0378">Hydrolase</keyword>
<keyword evidence="6" id="KW-0862">Zinc</keyword>
<evidence type="ECO:0000313" key="12">
    <source>
        <dbReference type="Proteomes" id="UP001500067"/>
    </source>
</evidence>
<name>A0ABP8NPW3_9BACT</name>
<keyword evidence="3" id="KW-0479">Metal-binding</keyword>
<reference evidence="12" key="1">
    <citation type="journal article" date="2019" name="Int. J. Syst. Evol. Microbiol.">
        <title>The Global Catalogue of Microorganisms (GCM) 10K type strain sequencing project: providing services to taxonomists for standard genome sequencing and annotation.</title>
        <authorList>
            <consortium name="The Broad Institute Genomics Platform"/>
            <consortium name="The Broad Institute Genome Sequencing Center for Infectious Disease"/>
            <person name="Wu L."/>
            <person name="Ma J."/>
        </authorList>
    </citation>
    <scope>NUCLEOTIDE SEQUENCE [LARGE SCALE GENOMIC DNA]</scope>
    <source>
        <strain evidence="12">JCM 32105</strain>
    </source>
</reference>
<dbReference type="Proteomes" id="UP001500067">
    <property type="component" value="Unassembled WGS sequence"/>
</dbReference>
<protein>
    <recommendedName>
        <fullName evidence="13">PKD domain-containing protein</fullName>
    </recommendedName>
</protein>
<dbReference type="SUPFAM" id="SSF49299">
    <property type="entry name" value="PKD domain"/>
    <property type="match status" value="1"/>
</dbReference>
<gene>
    <name evidence="11" type="ORF">GCM10023093_28110</name>
</gene>
<evidence type="ECO:0000313" key="11">
    <source>
        <dbReference type="EMBL" id="GAA4469165.1"/>
    </source>
</evidence>
<keyword evidence="8" id="KW-1015">Disulfide bond</keyword>
<sequence>MAEHPEIADLEADFERQIQAAIKKIDLGIAKKGTADQSNNESFWYDIPIVVHVIHDYNTYNTTTFNGDFIPDDFIYKAVRDWNIVFAKKNADTADVIAPFKKWIGNPRIRLHLATVDPYGNPTKGILRKRSYLTYAGGDDTKFENWPNNAYMNLWFINKMSADHSQAAAYAYKPSTAAFIPYYDGVIALAGYMNNGSKTLPHELGHEFNLSHTWGDTNQPDVACGDDNVDDTPPTKGHNTTGCTASSIYDSTCATNYFKIYTDTLGNIQLINYPDTTNAQNIMDYTYCDKMFTKGQVQRMHLTLNSDIAGRNNLWDSTNLVLTGAMQPMPDLKPTPDFSLTYPGVASYLSKNANFAFPDKDVTFTNFSYNDTVTNVDWTFTNGSTVVTKSSITNFNQQFSVPGWYDVKMVARGNNSGDAERTWSKAFYVADPNSTSAAGYIQEFAEGGDRDKWAMFNYFNNEFKWEYANVGVYDNSCVKYKGYDDRYNPPFARPLTGTPKGDYDDLFSIPFNVTGMGSSPYLYFHYSGATRSSATVNITDTLLVEYSVNKGVNWNSLAKLGKSELFNKGSIYTPYTPTVVTDWVEKGIKLPANAVTNYTIIRFRYKPNVGSDGMSTGNNFFLDRVSISPFAVNVNNVAANTANVLVLPNPTQGDAYVVVKSATNTDAKISVTDITGKVVYTAEAAVTAGVAQIQIPASAIATKGMYLVQVLTGSETSTQKLVVY</sequence>
<dbReference type="PANTHER" id="PTHR47466:SF1">
    <property type="entry name" value="METALLOPROTEASE MEP1 (AFU_ORTHOLOGUE AFUA_1G07730)-RELATED"/>
    <property type="match status" value="1"/>
</dbReference>
<dbReference type="Gene3D" id="2.60.120.260">
    <property type="entry name" value="Galactose-binding domain-like"/>
    <property type="match status" value="1"/>
</dbReference>
<comment type="similarity">
    <text evidence="1">Belongs to the peptidase M43B family.</text>
</comment>
<dbReference type="PANTHER" id="PTHR47466">
    <property type="match status" value="1"/>
</dbReference>
<dbReference type="Gene3D" id="3.40.390.10">
    <property type="entry name" value="Collagenase (Catalytic Domain)"/>
    <property type="match status" value="1"/>
</dbReference>
<evidence type="ECO:0000256" key="2">
    <source>
        <dbReference type="ARBA" id="ARBA00022670"/>
    </source>
</evidence>
<dbReference type="Pfam" id="PF05572">
    <property type="entry name" value="Peptidase_M43"/>
    <property type="match status" value="1"/>
</dbReference>
<evidence type="ECO:0000256" key="6">
    <source>
        <dbReference type="ARBA" id="ARBA00022833"/>
    </source>
</evidence>
<evidence type="ECO:0000259" key="10">
    <source>
        <dbReference type="Pfam" id="PF18962"/>
    </source>
</evidence>
<evidence type="ECO:0000256" key="3">
    <source>
        <dbReference type="ARBA" id="ARBA00022723"/>
    </source>
</evidence>
<accession>A0ABP8NPW3</accession>
<dbReference type="InterPro" id="IPR026444">
    <property type="entry name" value="Secre_tail"/>
</dbReference>
<dbReference type="NCBIfam" id="TIGR04183">
    <property type="entry name" value="Por_Secre_tail"/>
    <property type="match status" value="1"/>
</dbReference>
<keyword evidence="12" id="KW-1185">Reference proteome</keyword>
<evidence type="ECO:0000256" key="7">
    <source>
        <dbReference type="ARBA" id="ARBA00023049"/>
    </source>
</evidence>
<evidence type="ECO:0008006" key="13">
    <source>
        <dbReference type="Google" id="ProtNLM"/>
    </source>
</evidence>
<dbReference type="EMBL" id="BAABFA010000023">
    <property type="protein sequence ID" value="GAA4469165.1"/>
    <property type="molecule type" value="Genomic_DNA"/>
</dbReference>
<evidence type="ECO:0000256" key="1">
    <source>
        <dbReference type="ARBA" id="ARBA00008721"/>
    </source>
</evidence>
<feature type="domain" description="Secretion system C-terminal sorting" evidence="10">
    <location>
        <begin position="647"/>
        <end position="723"/>
    </location>
</feature>
<dbReference type="InterPro" id="IPR035986">
    <property type="entry name" value="PKD_dom_sf"/>
</dbReference>
<keyword evidence="4" id="KW-0732">Signal</keyword>
<feature type="domain" description="Peptidase M43 pregnancy-associated plasma-A" evidence="9">
    <location>
        <begin position="141"/>
        <end position="304"/>
    </location>
</feature>
<comment type="caution">
    <text evidence="11">The sequence shown here is derived from an EMBL/GenBank/DDBJ whole genome shotgun (WGS) entry which is preliminary data.</text>
</comment>
<keyword evidence="7" id="KW-0482">Metalloprotease</keyword>
<evidence type="ECO:0000256" key="5">
    <source>
        <dbReference type="ARBA" id="ARBA00022801"/>
    </source>
</evidence>
<dbReference type="Pfam" id="PF18962">
    <property type="entry name" value="Por_Secre_tail"/>
    <property type="match status" value="1"/>
</dbReference>